<keyword evidence="1" id="KW-1133">Transmembrane helix</keyword>
<keyword evidence="1" id="KW-0812">Transmembrane</keyword>
<keyword evidence="2" id="KW-0732">Signal</keyword>
<accession>A0AAE1F4Y3</accession>
<organism evidence="3 4">
    <name type="scientific">Petrolisthes cinctipes</name>
    <name type="common">Flat porcelain crab</name>
    <dbReference type="NCBI Taxonomy" id="88211"/>
    <lineage>
        <taxon>Eukaryota</taxon>
        <taxon>Metazoa</taxon>
        <taxon>Ecdysozoa</taxon>
        <taxon>Arthropoda</taxon>
        <taxon>Crustacea</taxon>
        <taxon>Multicrustacea</taxon>
        <taxon>Malacostraca</taxon>
        <taxon>Eumalacostraca</taxon>
        <taxon>Eucarida</taxon>
        <taxon>Decapoda</taxon>
        <taxon>Pleocyemata</taxon>
        <taxon>Anomura</taxon>
        <taxon>Galatheoidea</taxon>
        <taxon>Porcellanidae</taxon>
        <taxon>Petrolisthes</taxon>
    </lineage>
</organism>
<feature type="signal peptide" evidence="2">
    <location>
        <begin position="1"/>
        <end position="27"/>
    </location>
</feature>
<dbReference type="AlphaFoldDB" id="A0AAE1F4Y3"/>
<feature type="chain" id="PRO_5042004727" evidence="2">
    <location>
        <begin position="28"/>
        <end position="244"/>
    </location>
</feature>
<gene>
    <name evidence="3" type="ORF">Pcinc_027115</name>
</gene>
<keyword evidence="1" id="KW-0472">Membrane</keyword>
<reference evidence="3" key="1">
    <citation type="submission" date="2023-10" db="EMBL/GenBank/DDBJ databases">
        <title>Genome assemblies of two species of porcelain crab, Petrolisthes cinctipes and Petrolisthes manimaculis (Anomura: Porcellanidae).</title>
        <authorList>
            <person name="Angst P."/>
        </authorList>
    </citation>
    <scope>NUCLEOTIDE SEQUENCE</scope>
    <source>
        <strain evidence="3">PB745_01</strain>
        <tissue evidence="3">Gill</tissue>
    </source>
</reference>
<protein>
    <submittedName>
        <fullName evidence="3">Uncharacterized protein</fullName>
    </submittedName>
</protein>
<comment type="caution">
    <text evidence="3">The sequence shown here is derived from an EMBL/GenBank/DDBJ whole genome shotgun (WGS) entry which is preliminary data.</text>
</comment>
<dbReference type="EMBL" id="JAWQEG010003201">
    <property type="protein sequence ID" value="KAK3867417.1"/>
    <property type="molecule type" value="Genomic_DNA"/>
</dbReference>
<evidence type="ECO:0000256" key="1">
    <source>
        <dbReference type="SAM" id="Phobius"/>
    </source>
</evidence>
<name>A0AAE1F4Y3_PETCI</name>
<evidence type="ECO:0000313" key="4">
    <source>
        <dbReference type="Proteomes" id="UP001286313"/>
    </source>
</evidence>
<keyword evidence="4" id="KW-1185">Reference proteome</keyword>
<evidence type="ECO:0000256" key="2">
    <source>
        <dbReference type="SAM" id="SignalP"/>
    </source>
</evidence>
<sequence length="244" mass="27730">MWVWQCLVTKTLLLQWLLWFVPPPALTSSIMTPLQPTPRLPTLTTSPVTTTTANTISLSDNSTTITNTTTTTTNNNNNNNETKCVWKELEGVNFTSNSSSLTVKASMDTANMTVFFHVRNGTSTYESLLFTETIDSKPQNIYLHYKNIGEFAIKLVAEFMGKNYNETVLGEFTFHQFKLTGDILISRKCNDTSESVVLWEFTGTGEKEMKVWPFWVLTVECVILVVAGVVALERYRRKRVRPQY</sequence>
<evidence type="ECO:0000313" key="3">
    <source>
        <dbReference type="EMBL" id="KAK3867417.1"/>
    </source>
</evidence>
<feature type="transmembrane region" description="Helical" evidence="1">
    <location>
        <begin position="212"/>
        <end position="232"/>
    </location>
</feature>
<proteinExistence type="predicted"/>
<dbReference type="Proteomes" id="UP001286313">
    <property type="component" value="Unassembled WGS sequence"/>
</dbReference>